<keyword evidence="6" id="KW-0460">Magnesium</keyword>
<proteinExistence type="predicted"/>
<keyword evidence="3 8" id="KW-0808">Transferase</keyword>
<dbReference type="EMBL" id="CACRTO010000048">
    <property type="protein sequence ID" value="VYU65117.1"/>
    <property type="molecule type" value="Genomic_DNA"/>
</dbReference>
<dbReference type="GO" id="GO:0009401">
    <property type="term" value="P:phosphoenolpyruvate-dependent sugar phosphotransferase system"/>
    <property type="evidence" value="ECO:0007669"/>
    <property type="project" value="UniProtKB-KW"/>
</dbReference>
<evidence type="ECO:0000256" key="7">
    <source>
        <dbReference type="PROSITE-ProRule" id="PRU00418"/>
    </source>
</evidence>
<evidence type="ECO:0000256" key="5">
    <source>
        <dbReference type="PIRSR" id="PIRSR000699-1"/>
    </source>
</evidence>
<reference evidence="8" key="1">
    <citation type="submission" date="2019-11" db="EMBL/GenBank/DDBJ databases">
        <authorList>
            <person name="Feng L."/>
        </authorList>
    </citation>
    <scope>NUCLEOTIDE SEQUENCE</scope>
    <source>
        <strain evidence="8">CTertiumLFYP3</strain>
    </source>
</reference>
<dbReference type="InterPro" id="IPR036542">
    <property type="entry name" value="PTS_IIA_lac/cel_sf"/>
</dbReference>
<dbReference type="PROSITE" id="PS51095">
    <property type="entry name" value="PTS_EIIA_TYPE_3"/>
    <property type="match status" value="1"/>
</dbReference>
<dbReference type="GO" id="GO:0016740">
    <property type="term" value="F:transferase activity"/>
    <property type="evidence" value="ECO:0007669"/>
    <property type="project" value="UniProtKB-KW"/>
</dbReference>
<evidence type="ECO:0000256" key="4">
    <source>
        <dbReference type="ARBA" id="ARBA00022683"/>
    </source>
</evidence>
<dbReference type="PANTHER" id="PTHR34382:SF7">
    <property type="entry name" value="PTS SYSTEM N,N'-DIACETYLCHITOBIOSE-SPECIFIC EIIA COMPONENT"/>
    <property type="match status" value="1"/>
</dbReference>
<evidence type="ECO:0000313" key="8">
    <source>
        <dbReference type="EMBL" id="VYU65117.1"/>
    </source>
</evidence>
<keyword evidence="2" id="KW-0762">Sugar transport</keyword>
<dbReference type="GO" id="GO:0046872">
    <property type="term" value="F:metal ion binding"/>
    <property type="evidence" value="ECO:0007669"/>
    <property type="project" value="UniProtKB-KW"/>
</dbReference>
<accession>A0A6N3GJW7</accession>
<name>A0A6N3GJW7_9CLOT</name>
<keyword evidence="1" id="KW-0813">Transport</keyword>
<dbReference type="RefSeq" id="WP_156627754.1">
    <property type="nucleotide sequence ID" value="NZ_CACRTO010000048.1"/>
</dbReference>
<feature type="modified residue" description="Phosphohistidine; by HPr" evidence="7">
    <location>
        <position position="85"/>
    </location>
</feature>
<comment type="cofactor">
    <cofactor evidence="6">
        <name>Mg(2+)</name>
        <dbReference type="ChEBI" id="CHEBI:18420"/>
    </cofactor>
    <text evidence="6">Binds 1 Mg(2+) ion per trimer.</text>
</comment>
<dbReference type="AlphaFoldDB" id="A0A6N3GJW7"/>
<gene>
    <name evidence="8" type="primary">licA_5</name>
    <name evidence="8" type="ORF">CTLFYP3_03311</name>
</gene>
<sequence>MSKIVEEFEENELVSVAMQIILHAGDARLNAEKSLAHAKKFEFDKAREELAKAKENIRLAHVSQTNVIQNESRGISYSYSLLFTHAQDTLMTINSEVRIASELIDILDIIKNK</sequence>
<dbReference type="Gene3D" id="1.20.58.80">
    <property type="entry name" value="Phosphotransferase system, lactose/cellobiose-type IIA subunit"/>
    <property type="match status" value="1"/>
</dbReference>
<organism evidence="8">
    <name type="scientific">Clostridium tertium</name>
    <dbReference type="NCBI Taxonomy" id="1559"/>
    <lineage>
        <taxon>Bacteria</taxon>
        <taxon>Bacillati</taxon>
        <taxon>Bacillota</taxon>
        <taxon>Clostridia</taxon>
        <taxon>Eubacteriales</taxon>
        <taxon>Clostridiaceae</taxon>
        <taxon>Clostridium</taxon>
    </lineage>
</organism>
<dbReference type="InterPro" id="IPR003188">
    <property type="entry name" value="PTS_IIA_lac/cel"/>
</dbReference>
<feature type="binding site" evidence="6">
    <location>
        <position position="88"/>
    </location>
    <ligand>
        <name>Mg(2+)</name>
        <dbReference type="ChEBI" id="CHEBI:18420"/>
        <note>ligand shared between all trimeric partners</note>
    </ligand>
</feature>
<evidence type="ECO:0000256" key="1">
    <source>
        <dbReference type="ARBA" id="ARBA00022448"/>
    </source>
</evidence>
<keyword evidence="6" id="KW-0479">Metal-binding</keyword>
<dbReference type="PANTHER" id="PTHR34382">
    <property type="entry name" value="PTS SYSTEM N,N'-DIACETYLCHITOBIOSE-SPECIFIC EIIA COMPONENT"/>
    <property type="match status" value="1"/>
</dbReference>
<keyword evidence="4" id="KW-0598">Phosphotransferase system</keyword>
<evidence type="ECO:0000256" key="2">
    <source>
        <dbReference type="ARBA" id="ARBA00022597"/>
    </source>
</evidence>
<evidence type="ECO:0000256" key="6">
    <source>
        <dbReference type="PIRSR" id="PIRSR000699-2"/>
    </source>
</evidence>
<dbReference type="SUPFAM" id="SSF46973">
    <property type="entry name" value="Enzyme IIa from lactose specific PTS, IIa-lac"/>
    <property type="match status" value="1"/>
</dbReference>
<feature type="active site" description="Tele-phosphohistidine intermediate" evidence="5">
    <location>
        <position position="85"/>
    </location>
</feature>
<dbReference type="EC" id="2.7.1.-" evidence="8"/>
<evidence type="ECO:0000256" key="3">
    <source>
        <dbReference type="ARBA" id="ARBA00022679"/>
    </source>
</evidence>
<dbReference type="Pfam" id="PF02255">
    <property type="entry name" value="PTS_IIA"/>
    <property type="match status" value="1"/>
</dbReference>
<dbReference type="PIRSF" id="PIRSF000699">
    <property type="entry name" value="PTS_IILac_III"/>
    <property type="match status" value="1"/>
</dbReference>
<protein>
    <submittedName>
        <fullName evidence="8">Lichenan-specific phosphotransferase enzyme IIA component</fullName>
        <ecNumber evidence="8">2.7.1.-</ecNumber>
    </submittedName>
</protein>